<reference evidence="1 2" key="2">
    <citation type="submission" date="2018-06" db="EMBL/GenBank/DDBJ databases">
        <title>Metagenomic assembly of (sub)arctic Cyanobacteria and their associated microbiome from non-axenic cultures.</title>
        <authorList>
            <person name="Baurain D."/>
        </authorList>
    </citation>
    <scope>NUCLEOTIDE SEQUENCE [LARGE SCALE GENOMIC DNA]</scope>
    <source>
        <strain evidence="1">ULC027bin1</strain>
    </source>
</reference>
<dbReference type="Proteomes" id="UP000249794">
    <property type="component" value="Unassembled WGS sequence"/>
</dbReference>
<reference evidence="2" key="1">
    <citation type="submission" date="2018-04" db="EMBL/GenBank/DDBJ databases">
        <authorList>
            <person name="Cornet L."/>
        </authorList>
    </citation>
    <scope>NUCLEOTIDE SEQUENCE [LARGE SCALE GENOMIC DNA]</scope>
</reference>
<accession>A0A2W4Y5K5</accession>
<name>A0A2W4Y5K5_9CYAN</name>
<sequence length="127" mass="13995">RGVSIEGILGSGIGSTTIENGRLIINFRATAQKQSLLYRALERLPDVFRVDAYAYDDQRLRAIAIAKLSLGPKNLNDDDSYAIETIVQTSTERVVILNGSPPALDSALTRFRQQNQLNDVVMAYIAI</sequence>
<protein>
    <submittedName>
        <fullName evidence="1">Uncharacterized protein</fullName>
    </submittedName>
</protein>
<evidence type="ECO:0000313" key="2">
    <source>
        <dbReference type="Proteomes" id="UP000249794"/>
    </source>
</evidence>
<dbReference type="AlphaFoldDB" id="A0A2W4Y5K5"/>
<organism evidence="1 2">
    <name type="scientific">Phormidesmis priestleyi</name>
    <dbReference type="NCBI Taxonomy" id="268141"/>
    <lineage>
        <taxon>Bacteria</taxon>
        <taxon>Bacillati</taxon>
        <taxon>Cyanobacteriota</taxon>
        <taxon>Cyanophyceae</taxon>
        <taxon>Leptolyngbyales</taxon>
        <taxon>Leptolyngbyaceae</taxon>
        <taxon>Phormidesmis</taxon>
    </lineage>
</organism>
<proteinExistence type="predicted"/>
<feature type="non-terminal residue" evidence="1">
    <location>
        <position position="1"/>
    </location>
</feature>
<gene>
    <name evidence="1" type="ORF">DCF15_22975</name>
</gene>
<comment type="caution">
    <text evidence="1">The sequence shown here is derived from an EMBL/GenBank/DDBJ whole genome shotgun (WGS) entry which is preliminary data.</text>
</comment>
<evidence type="ECO:0000313" key="1">
    <source>
        <dbReference type="EMBL" id="PZO42285.1"/>
    </source>
</evidence>
<dbReference type="EMBL" id="QBMP01000430">
    <property type="protein sequence ID" value="PZO42285.1"/>
    <property type="molecule type" value="Genomic_DNA"/>
</dbReference>